<dbReference type="PROSITE" id="PS50005">
    <property type="entry name" value="TPR"/>
    <property type="match status" value="2"/>
</dbReference>
<feature type="repeat" description="TPR" evidence="2">
    <location>
        <begin position="200"/>
        <end position="233"/>
    </location>
</feature>
<keyword evidence="2" id="KW-0802">TPR repeat</keyword>
<dbReference type="Proteomes" id="UP000183794">
    <property type="component" value="Unassembled WGS sequence"/>
</dbReference>
<sequence>MNQNFDYRNKRVLIVDDQRAFQIMLKTMLLNFGAKDVTHVGSAEDALKLCRHNTYDLLLVDYNLGSGLNGRQLFEALKVNNLLPIHTVFFLVTGDNSKAIVLSAIKMTPDDYLMKPFSQNELNLRIQKAFNKKDALLPIYQAIKDDDFAQIIEECDNVIIYSSRYRNFCRLFKAELLIEKEKYAEARTILEEFIEDHPHTQAQLLLGRVYYLEQNYQQAIPLLSDIIKYNPMLLDGYDWLAQCFRDGGDSEKALQIVQRAIKQSHLSLDRQGLLAELALDTNMNAIAKEAFFAILMQTKNTIHQDPQHLINYVQAIILVAKNEEDKFKQGRLLQEISGLFHRSSQQHPYVEEDELLALEGYSLASIHNVKGNQVKAKHALLKSNEAYLMEPKGTPEWLGPQLVNLLVELEEFEFAENLQPYIQHSNVHSEKLLASISGEEDGKEVQFQQHNKLGIEAFTEGKLDVALQHFETALSIAPLNTGAALNKVQVCIALLVKVERPWPEVTKKIADTFTELENFPLSEQQAERKAELKKEFNIQRMHEKKRASKI</sequence>
<dbReference type="RefSeq" id="WP_045109639.1">
    <property type="nucleotide sequence ID" value="NZ_CAWQZC010000052.1"/>
</dbReference>
<keyword evidence="1" id="KW-0597">Phosphoprotein</keyword>
<dbReference type="SMART" id="SM00448">
    <property type="entry name" value="REC"/>
    <property type="match status" value="1"/>
</dbReference>
<dbReference type="GO" id="GO:0000160">
    <property type="term" value="P:phosphorelay signal transduction system"/>
    <property type="evidence" value="ECO:0007669"/>
    <property type="project" value="InterPro"/>
</dbReference>
<dbReference type="KEGG" id="mvs:MVIS_1306"/>
<dbReference type="InterPro" id="IPR001789">
    <property type="entry name" value="Sig_transdc_resp-reg_receiver"/>
</dbReference>
<evidence type="ECO:0000313" key="5">
    <source>
        <dbReference type="EMBL" id="SGY88137.1"/>
    </source>
</evidence>
<evidence type="ECO:0000313" key="7">
    <source>
        <dbReference type="Proteomes" id="UP000183794"/>
    </source>
</evidence>
<feature type="domain" description="Response regulatory" evidence="3">
    <location>
        <begin position="11"/>
        <end position="130"/>
    </location>
</feature>
<reference evidence="5 7" key="2">
    <citation type="submission" date="2016-11" db="EMBL/GenBank/DDBJ databases">
        <authorList>
            <person name="Jaros S."/>
            <person name="Januszkiewicz K."/>
            <person name="Wedrychowicz H."/>
        </authorList>
    </citation>
    <scope>NUCLEOTIDE SEQUENCE [LARGE SCALE GENOMIC DNA]</scope>
    <source>
        <strain evidence="5">NVI 5450</strain>
    </source>
</reference>
<evidence type="ECO:0000313" key="4">
    <source>
        <dbReference type="EMBL" id="SGY85619.1"/>
    </source>
</evidence>
<dbReference type="STRING" id="80854.MVIS_1306"/>
<dbReference type="PATRIC" id="fig|80854.5.peg.1386"/>
<reference evidence="4 6" key="1">
    <citation type="submission" date="2016-11" db="EMBL/GenBank/DDBJ databases">
        <authorList>
            <person name="Klemetsen T."/>
        </authorList>
    </citation>
    <scope>NUCLEOTIDE SEQUENCE [LARGE SCALE GENOMIC DNA]</scope>
    <source>
        <strain evidence="4">MT 2528</strain>
    </source>
</reference>
<dbReference type="SUPFAM" id="SSF48452">
    <property type="entry name" value="TPR-like"/>
    <property type="match status" value="1"/>
</dbReference>
<dbReference type="OrthoDB" id="7298659at2"/>
<evidence type="ECO:0000256" key="2">
    <source>
        <dbReference type="PROSITE-ProRule" id="PRU00339"/>
    </source>
</evidence>
<dbReference type="Proteomes" id="UP000182660">
    <property type="component" value="Unassembled WGS sequence"/>
</dbReference>
<dbReference type="SUPFAM" id="SSF52172">
    <property type="entry name" value="CheY-like"/>
    <property type="match status" value="1"/>
</dbReference>
<evidence type="ECO:0000256" key="1">
    <source>
        <dbReference type="PROSITE-ProRule" id="PRU00169"/>
    </source>
</evidence>
<dbReference type="InterPro" id="IPR052048">
    <property type="entry name" value="ST_Response_Regulator"/>
</dbReference>
<dbReference type="InterPro" id="IPR019734">
    <property type="entry name" value="TPR_rpt"/>
</dbReference>
<gene>
    <name evidence="4" type="ORF">MT2528_0876</name>
    <name evidence="5" type="ORF">NVI5450_0837</name>
</gene>
<dbReference type="Gene3D" id="3.40.50.2300">
    <property type="match status" value="1"/>
</dbReference>
<dbReference type="AlphaFoldDB" id="A0A090IH78"/>
<dbReference type="EMBL" id="FPLD01000032">
    <property type="protein sequence ID" value="SGY88137.1"/>
    <property type="molecule type" value="Genomic_DNA"/>
</dbReference>
<dbReference type="GeneID" id="61294616"/>
<proteinExistence type="predicted"/>
<dbReference type="EMBL" id="FPLJ01000028">
    <property type="protein sequence ID" value="SGY85619.1"/>
    <property type="molecule type" value="Genomic_DNA"/>
</dbReference>
<evidence type="ECO:0000313" key="6">
    <source>
        <dbReference type="Proteomes" id="UP000182660"/>
    </source>
</evidence>
<dbReference type="PANTHER" id="PTHR43228">
    <property type="entry name" value="TWO-COMPONENT RESPONSE REGULATOR"/>
    <property type="match status" value="1"/>
</dbReference>
<dbReference type="Pfam" id="PF13432">
    <property type="entry name" value="TPR_16"/>
    <property type="match status" value="1"/>
</dbReference>
<keyword evidence="6" id="KW-1185">Reference proteome</keyword>
<feature type="modified residue" description="4-aspartylphosphate" evidence="1">
    <location>
        <position position="61"/>
    </location>
</feature>
<dbReference type="PROSITE" id="PS50110">
    <property type="entry name" value="RESPONSE_REGULATORY"/>
    <property type="match status" value="1"/>
</dbReference>
<dbReference type="PANTHER" id="PTHR43228:SF1">
    <property type="entry name" value="TWO-COMPONENT RESPONSE REGULATOR ARR22"/>
    <property type="match status" value="1"/>
</dbReference>
<dbReference type="HOGENOM" id="CLU_035496_1_0_6"/>
<name>A0A090IH78_9GAMM</name>
<dbReference type="CDD" id="cd17589">
    <property type="entry name" value="REC_TPR"/>
    <property type="match status" value="1"/>
</dbReference>
<dbReference type="SMART" id="SM00028">
    <property type="entry name" value="TPR"/>
    <property type="match status" value="3"/>
</dbReference>
<dbReference type="Pfam" id="PF00072">
    <property type="entry name" value="Response_reg"/>
    <property type="match status" value="1"/>
</dbReference>
<protein>
    <submittedName>
        <fullName evidence="5">Response regulator with TPR repeat</fullName>
    </submittedName>
</protein>
<accession>A0A090IH78</accession>
<dbReference type="InterPro" id="IPR011006">
    <property type="entry name" value="CheY-like_superfamily"/>
</dbReference>
<feature type="repeat" description="TPR" evidence="2">
    <location>
        <begin position="447"/>
        <end position="480"/>
    </location>
</feature>
<dbReference type="InterPro" id="IPR011990">
    <property type="entry name" value="TPR-like_helical_dom_sf"/>
</dbReference>
<organism evidence="5 7">
    <name type="scientific">Moritella viscosa</name>
    <dbReference type="NCBI Taxonomy" id="80854"/>
    <lineage>
        <taxon>Bacteria</taxon>
        <taxon>Pseudomonadati</taxon>
        <taxon>Pseudomonadota</taxon>
        <taxon>Gammaproteobacteria</taxon>
        <taxon>Alteromonadales</taxon>
        <taxon>Moritellaceae</taxon>
        <taxon>Moritella</taxon>
    </lineage>
</organism>
<evidence type="ECO:0000259" key="3">
    <source>
        <dbReference type="PROSITE" id="PS50110"/>
    </source>
</evidence>
<dbReference type="Gene3D" id="1.25.40.10">
    <property type="entry name" value="Tetratricopeptide repeat domain"/>
    <property type="match status" value="1"/>
</dbReference>